<reference evidence="10" key="1">
    <citation type="journal article" date="2013" name="BMC Microbiol.">
        <title>Taxonomy and evolution of bacteriochlorophyll a-containing members of the OM60/NOR5 clade of marine gammaproteobacteria: description of Luminiphilus syltensis gen. nov., sp. nov., reclassification of Haliea rubra as Pseudohaliea rubra gen. nov., comb. nov., and emendation of Chromatocurvus halotolerans.</title>
        <authorList>
            <person name="Spring S."/>
            <person name="Riedel T."/>
            <person name="Sproer C."/>
            <person name="Yan S."/>
            <person name="Harder J."/>
            <person name="Fuchs B.M."/>
        </authorList>
    </citation>
    <scope>NUCLEOTIDE SEQUENCE [LARGE SCALE GENOMIC DNA]</scope>
    <source>
        <strain evidence="10">NOR51-B</strain>
    </source>
</reference>
<dbReference type="HOGENOM" id="CLU_002755_1_2_6"/>
<feature type="transmembrane region" description="Helical" evidence="8">
    <location>
        <begin position="874"/>
        <end position="898"/>
    </location>
</feature>
<evidence type="ECO:0000256" key="6">
    <source>
        <dbReference type="ARBA" id="ARBA00022989"/>
    </source>
</evidence>
<feature type="transmembrane region" description="Helical" evidence="8">
    <location>
        <begin position="12"/>
        <end position="29"/>
    </location>
</feature>
<evidence type="ECO:0000313" key="10">
    <source>
        <dbReference type="Proteomes" id="UP000004699"/>
    </source>
</evidence>
<keyword evidence="4" id="KW-0997">Cell inner membrane</keyword>
<dbReference type="PRINTS" id="PR00702">
    <property type="entry name" value="ACRIFLAVINRP"/>
</dbReference>
<keyword evidence="10" id="KW-1185">Reference proteome</keyword>
<evidence type="ECO:0000256" key="4">
    <source>
        <dbReference type="ARBA" id="ARBA00022519"/>
    </source>
</evidence>
<feature type="transmembrane region" description="Helical" evidence="8">
    <location>
        <begin position="978"/>
        <end position="1004"/>
    </location>
</feature>
<keyword evidence="7 8" id="KW-0472">Membrane</keyword>
<dbReference type="STRING" id="565045.NOR51B_353"/>
<dbReference type="PANTHER" id="PTHR32063:SF28">
    <property type="entry name" value="BLR2861 PROTEIN"/>
    <property type="match status" value="1"/>
</dbReference>
<evidence type="ECO:0000313" key="9">
    <source>
        <dbReference type="EMBL" id="EED34416.1"/>
    </source>
</evidence>
<feature type="transmembrane region" description="Helical" evidence="8">
    <location>
        <begin position="904"/>
        <end position="924"/>
    </location>
</feature>
<dbReference type="PANTHER" id="PTHR32063">
    <property type="match status" value="1"/>
</dbReference>
<dbReference type="Gene3D" id="3.30.70.1430">
    <property type="entry name" value="Multidrug efflux transporter AcrB pore domain"/>
    <property type="match status" value="2"/>
</dbReference>
<evidence type="ECO:0000256" key="8">
    <source>
        <dbReference type="SAM" id="Phobius"/>
    </source>
</evidence>
<dbReference type="Gene3D" id="3.30.2090.10">
    <property type="entry name" value="Multidrug efflux transporter AcrB TolC docking domain, DN and DC subdomains"/>
    <property type="match status" value="2"/>
</dbReference>
<keyword evidence="5 8" id="KW-0812">Transmembrane</keyword>
<comment type="subcellular location">
    <subcellularLocation>
        <location evidence="1">Cell inner membrane</location>
        <topology evidence="1">Multi-pass membrane protein</topology>
    </subcellularLocation>
</comment>
<dbReference type="eggNOG" id="COG0841">
    <property type="taxonomic scope" value="Bacteria"/>
</dbReference>
<feature type="transmembrane region" description="Helical" evidence="8">
    <location>
        <begin position="848"/>
        <end position="867"/>
    </location>
</feature>
<dbReference type="InterPro" id="IPR027463">
    <property type="entry name" value="AcrB_DN_DC_subdom"/>
</dbReference>
<evidence type="ECO:0000256" key="1">
    <source>
        <dbReference type="ARBA" id="ARBA00004429"/>
    </source>
</evidence>
<feature type="transmembrane region" description="Helical" evidence="8">
    <location>
        <begin position="360"/>
        <end position="379"/>
    </location>
</feature>
<dbReference type="Pfam" id="PF00873">
    <property type="entry name" value="ACR_tran"/>
    <property type="match status" value="1"/>
</dbReference>
<dbReference type="Gene3D" id="1.20.1640.10">
    <property type="entry name" value="Multidrug efflux transporter AcrB transmembrane domain"/>
    <property type="match status" value="2"/>
</dbReference>
<feature type="transmembrane region" description="Helical" evidence="8">
    <location>
        <begin position="521"/>
        <end position="542"/>
    </location>
</feature>
<gene>
    <name evidence="9" type="primary">mtrD_2</name>
    <name evidence="9" type="ORF">NOR51B_353</name>
</gene>
<dbReference type="AlphaFoldDB" id="B8KW90"/>
<evidence type="ECO:0000256" key="5">
    <source>
        <dbReference type="ARBA" id="ARBA00022692"/>
    </source>
</evidence>
<dbReference type="Gene3D" id="3.30.70.1440">
    <property type="entry name" value="Multidrug efflux transporter AcrB pore domain"/>
    <property type="match status" value="1"/>
</dbReference>
<feature type="transmembrane region" description="Helical" evidence="8">
    <location>
        <begin position="430"/>
        <end position="450"/>
    </location>
</feature>
<dbReference type="SUPFAM" id="SSF82693">
    <property type="entry name" value="Multidrug efflux transporter AcrB pore domain, PN1, PN2, PC1 and PC2 subdomains"/>
    <property type="match status" value="3"/>
</dbReference>
<keyword evidence="2" id="KW-0813">Transport</keyword>
<dbReference type="GO" id="GO:0042910">
    <property type="term" value="F:xenobiotic transmembrane transporter activity"/>
    <property type="evidence" value="ECO:0007669"/>
    <property type="project" value="TreeGrafter"/>
</dbReference>
<sequence length="1013" mass="109438">MNFTDLFIRRPVLSIVVSMALVIIGLRSFQELTLREYPEIKYPTVAITTVYPGASGDVIQGNVTAPLLAEIAKAEGIDYLESTSNDSISTITAHLYPDHSIDSALLEISSKVDRMRAELPLGTEDPVVEKGSAFLDSVLYMAFNGDSLTESEITEYVRRVVIPQFSTLPGVSSATLAGNREFTMRIWLDADRMAAFDITAGQVSRAIRENNFPGIAGRIKGAFRQFNVTPETNLETVEEFQSLIVKTDNNGIVRLKDVATVEMGPAQSDSLMMEGGKPAVLVRIGASLGANPLDVVDRAYEQLESIEEQLPEGMSVKITFDPTKSIRSSINEVIKTIIEASLIVIVVVFLFLGSPRAVSIPLVTIPLSLIGVCIGIFALGFTLNLLTLLAMVLAIGLVVDDAIVVVENIQRHIEQGQEPMEAAIEGAREIAFPVVAMTLTLAAVYAPIGLIGGLSGALFSEFAFALAGAVVISGIVALTLSPMMCSKILVAGSSERGLAAWLDKNFDWLQQRYRSVLKVTLNAKASILVFVGLVFVALYFLYTAIPEELAPTEDQNVLISVGSGPPNSTIDETMQNLPKLEAQLEQLPEYDSSFVFAGFQSPNTLVSFVMLSNSEERERGIQEVLQAVMMGTSQIPGMRFSAFPFSSFPGAAPDLPIKFVLSSTGSHELVNQIAEQMVGGVMTSGAFVYADSSLKYEMPRVRLEIDRDKASQLGISMAAITEVLAAFLSESDSGTFTINNDSYDIILQVGSKQRDAVRDMLDYHVSTASNMTVPLSTVVNLREEVVPNALTQYQQLNSTTISALMAPGVTIGDGIAIFEDLAAKTLPSGFDYAFLGKSKQFIEEGNKMMFTFMFSFLIIYLVLAAQFESFTDPMIVLISVPLSICGGLVPLAMGYGTINIYTQVGLLTLIGLISKHGILIVDFANKLRESKQLSIPDAVEEAAAVRLRPILMTTAAMVFGVLPLLLATGSGSEARFSIGVVIFFGMSVGTLFTLFVVPTVYTLLARRNRSGSV</sequence>
<keyword evidence="3" id="KW-1003">Cell membrane</keyword>
<feature type="transmembrane region" description="Helical" evidence="8">
    <location>
        <begin position="462"/>
        <end position="480"/>
    </location>
</feature>
<dbReference type="OrthoDB" id="9757904at2"/>
<feature type="transmembrane region" description="Helical" evidence="8">
    <location>
        <begin position="385"/>
        <end position="409"/>
    </location>
</feature>
<evidence type="ECO:0000256" key="7">
    <source>
        <dbReference type="ARBA" id="ARBA00023136"/>
    </source>
</evidence>
<dbReference type="SUPFAM" id="SSF82866">
    <property type="entry name" value="Multidrug efflux transporter AcrB transmembrane domain"/>
    <property type="match status" value="2"/>
</dbReference>
<keyword evidence="6 8" id="KW-1133">Transmembrane helix</keyword>
<organism evidence="9 10">
    <name type="scientific">Luminiphilus syltensis NOR5-1B</name>
    <dbReference type="NCBI Taxonomy" id="565045"/>
    <lineage>
        <taxon>Bacteria</taxon>
        <taxon>Pseudomonadati</taxon>
        <taxon>Pseudomonadota</taxon>
        <taxon>Gammaproteobacteria</taxon>
        <taxon>Cellvibrionales</taxon>
        <taxon>Halieaceae</taxon>
        <taxon>Luminiphilus</taxon>
    </lineage>
</organism>
<feature type="transmembrane region" description="Helical" evidence="8">
    <location>
        <begin position="945"/>
        <end position="966"/>
    </location>
</feature>
<dbReference type="InterPro" id="IPR001036">
    <property type="entry name" value="Acrflvin-R"/>
</dbReference>
<dbReference type="RefSeq" id="WP_009019164.1">
    <property type="nucleotide sequence ID" value="NZ_DS999411.1"/>
</dbReference>
<name>B8KW90_9GAMM</name>
<dbReference type="Proteomes" id="UP000004699">
    <property type="component" value="Unassembled WGS sequence"/>
</dbReference>
<accession>B8KW90</accession>
<dbReference type="GO" id="GO:0005886">
    <property type="term" value="C:plasma membrane"/>
    <property type="evidence" value="ECO:0007669"/>
    <property type="project" value="UniProtKB-SubCell"/>
</dbReference>
<dbReference type="Gene3D" id="3.30.70.1320">
    <property type="entry name" value="Multidrug efflux transporter AcrB pore domain like"/>
    <property type="match status" value="1"/>
</dbReference>
<feature type="transmembrane region" description="Helical" evidence="8">
    <location>
        <begin position="333"/>
        <end position="353"/>
    </location>
</feature>
<protein>
    <submittedName>
        <fullName evidence="9">Multidrug efflux RND transporter</fullName>
    </submittedName>
</protein>
<proteinExistence type="predicted"/>
<evidence type="ECO:0000256" key="2">
    <source>
        <dbReference type="ARBA" id="ARBA00022448"/>
    </source>
</evidence>
<dbReference type="FunFam" id="1.20.1640.10:FF:000001">
    <property type="entry name" value="Efflux pump membrane transporter"/>
    <property type="match status" value="1"/>
</dbReference>
<dbReference type="SUPFAM" id="SSF82714">
    <property type="entry name" value="Multidrug efflux transporter AcrB TolC docking domain, DN and DC subdomains"/>
    <property type="match status" value="2"/>
</dbReference>
<evidence type="ECO:0000256" key="3">
    <source>
        <dbReference type="ARBA" id="ARBA00022475"/>
    </source>
</evidence>
<dbReference type="EMBL" id="DS999411">
    <property type="protein sequence ID" value="EED34416.1"/>
    <property type="molecule type" value="Genomic_DNA"/>
</dbReference>